<feature type="region of interest" description="Disordered" evidence="1">
    <location>
        <begin position="1"/>
        <end position="27"/>
    </location>
</feature>
<proteinExistence type="predicted"/>
<sequence length="112" mass="12135">MSDEDDPNTETPPQHTDEAAAGRGGMQDTAIIDELSRVLLTDTKPPSMPSRPIGGESKRLLAVTRVVNAYHHYLSAVANRPAGEMTAADVARLGMILKILEDVEPRDPFGRL</sequence>
<comment type="caution">
    <text evidence="2">The sequence shown here is derived from an EMBL/GenBank/DDBJ whole genome shotgun (WGS) entry which is preliminary data.</text>
</comment>
<dbReference type="AlphaFoldDB" id="A0A2T1HRK0"/>
<name>A0A2T1HRK0_9HYPH</name>
<dbReference type="EMBL" id="PVZS01000015">
    <property type="protein sequence ID" value="PSC04288.1"/>
    <property type="molecule type" value="Genomic_DNA"/>
</dbReference>
<organism evidence="2 3">
    <name type="scientific">Alsobacter soli</name>
    <dbReference type="NCBI Taxonomy" id="2109933"/>
    <lineage>
        <taxon>Bacteria</taxon>
        <taxon>Pseudomonadati</taxon>
        <taxon>Pseudomonadota</taxon>
        <taxon>Alphaproteobacteria</taxon>
        <taxon>Hyphomicrobiales</taxon>
        <taxon>Alsobacteraceae</taxon>
        <taxon>Alsobacter</taxon>
    </lineage>
</organism>
<gene>
    <name evidence="2" type="ORF">SLNSH_14970</name>
</gene>
<protein>
    <submittedName>
        <fullName evidence="2">Uncharacterized protein</fullName>
    </submittedName>
</protein>
<dbReference type="RefSeq" id="WP_106337814.1">
    <property type="nucleotide sequence ID" value="NZ_PVZS01000015.1"/>
</dbReference>
<reference evidence="3" key="1">
    <citation type="submission" date="2018-03" db="EMBL/GenBank/DDBJ databases">
        <authorList>
            <person name="Sun L."/>
            <person name="Liu H."/>
            <person name="Chen W."/>
            <person name="Huang K."/>
            <person name="Liu W."/>
            <person name="Gao X."/>
        </authorList>
    </citation>
    <scope>NUCLEOTIDE SEQUENCE [LARGE SCALE GENOMIC DNA]</scope>
    <source>
        <strain evidence="3">SH9</strain>
    </source>
</reference>
<evidence type="ECO:0000256" key="1">
    <source>
        <dbReference type="SAM" id="MobiDB-lite"/>
    </source>
</evidence>
<accession>A0A2T1HRK0</accession>
<dbReference type="Proteomes" id="UP000239772">
    <property type="component" value="Unassembled WGS sequence"/>
</dbReference>
<keyword evidence="3" id="KW-1185">Reference proteome</keyword>
<evidence type="ECO:0000313" key="2">
    <source>
        <dbReference type="EMBL" id="PSC04288.1"/>
    </source>
</evidence>
<evidence type="ECO:0000313" key="3">
    <source>
        <dbReference type="Proteomes" id="UP000239772"/>
    </source>
</evidence>